<dbReference type="Gene3D" id="3.20.20.70">
    <property type="entry name" value="Aldolase class I"/>
    <property type="match status" value="1"/>
</dbReference>
<comment type="caution">
    <text evidence="7">The sequence shown here is derived from an EMBL/GenBank/DDBJ whole genome shotgun (WGS) entry which is preliminary data.</text>
</comment>
<evidence type="ECO:0000313" key="7">
    <source>
        <dbReference type="EMBL" id="HIU90973.1"/>
    </source>
</evidence>
<keyword evidence="5" id="KW-0411">Iron-sulfur</keyword>
<dbReference type="SFLD" id="SFLDF00310">
    <property type="entry name" value="oxygen-independent_coproporphy"/>
    <property type="match status" value="1"/>
</dbReference>
<sequence>MKLFTDVNFPTEIQDVAKLFFADVLLCSPEQAECSLTHTCADGVYTYVAQALGQSAVRSVSAEGDGLQSVRLQKRYAKLAMYEALCRGTGKSMPWGSLTGIRPTRLACQLQSEGTDWQKTFVELLGVSPEKTALTADILQCQKGLRDYREGCADMYVGIPFCVSRCSYCSFTGGEIGKMQKYVQPYVDVLRREVRETVQFAKSRGIKLNNVYFGGGTPTSLSARQLEDVLSEITFAPVEFTVEAGRPDTIDGEKLRVLKDHGVHRISVNPQTFNQSVLDAVGRKHTVQAIYDSFAMAKEAGFAVNMDLIAGLPTETYEMFRHSVDCAVGLQPENFTVHTLALKHGTALKEQRYATDGDVEKMVEYAHSQARAQGYLPYYMYRQKYMSQNLENVGFCKEGCQCLYNIGMMEEVTDILACGANAISKKISAAENRIERAANAKDVITYVQRIDDYMQKKFALFEA</sequence>
<dbReference type="SUPFAM" id="SSF102114">
    <property type="entry name" value="Radical SAM enzymes"/>
    <property type="match status" value="1"/>
</dbReference>
<evidence type="ECO:0000256" key="1">
    <source>
        <dbReference type="ARBA" id="ARBA00001966"/>
    </source>
</evidence>
<accession>A0A9D1MWW9</accession>
<dbReference type="EC" id="1.3.98.3" evidence="7"/>
<dbReference type="PANTHER" id="PTHR13932">
    <property type="entry name" value="COPROPORPHYRINIGEN III OXIDASE"/>
    <property type="match status" value="1"/>
</dbReference>
<gene>
    <name evidence="7" type="primary">hemZ</name>
    <name evidence="7" type="ORF">IAC72_03085</name>
</gene>
<proteinExistence type="predicted"/>
<dbReference type="PANTHER" id="PTHR13932:SF1">
    <property type="entry name" value="OXYGEN-INDEPENDENT COPROPORPHYRINOGEN-III OXIDASE-LIKE PROTEIN HEMZ"/>
    <property type="match status" value="1"/>
</dbReference>
<dbReference type="InterPro" id="IPR013785">
    <property type="entry name" value="Aldolase_TIM"/>
</dbReference>
<dbReference type="NCBIfam" id="TIGR03994">
    <property type="entry name" value="rSAM_HemZ"/>
    <property type="match status" value="1"/>
</dbReference>
<dbReference type="InterPro" id="IPR058240">
    <property type="entry name" value="rSAM_sf"/>
</dbReference>
<comment type="cofactor">
    <cofactor evidence="1">
        <name>[4Fe-4S] cluster</name>
        <dbReference type="ChEBI" id="CHEBI:49883"/>
    </cofactor>
</comment>
<dbReference type="GO" id="GO:0051539">
    <property type="term" value="F:4 iron, 4 sulfur cluster binding"/>
    <property type="evidence" value="ECO:0007669"/>
    <property type="project" value="TreeGrafter"/>
</dbReference>
<evidence type="ECO:0000259" key="6">
    <source>
        <dbReference type="PROSITE" id="PS51918"/>
    </source>
</evidence>
<dbReference type="GO" id="GO:0005737">
    <property type="term" value="C:cytoplasm"/>
    <property type="evidence" value="ECO:0007669"/>
    <property type="project" value="TreeGrafter"/>
</dbReference>
<dbReference type="Proteomes" id="UP000886852">
    <property type="component" value="Unassembled WGS sequence"/>
</dbReference>
<dbReference type="SFLD" id="SFLDG01065">
    <property type="entry name" value="anaerobic_coproporphyrinogen-I"/>
    <property type="match status" value="1"/>
</dbReference>
<evidence type="ECO:0000256" key="2">
    <source>
        <dbReference type="ARBA" id="ARBA00022691"/>
    </source>
</evidence>
<dbReference type="GO" id="GO:0051989">
    <property type="term" value="F:coproporphyrinogen dehydrogenase activity"/>
    <property type="evidence" value="ECO:0007669"/>
    <property type="project" value="UniProtKB-EC"/>
</dbReference>
<dbReference type="Pfam" id="PF04055">
    <property type="entry name" value="Radical_SAM"/>
    <property type="match status" value="1"/>
</dbReference>
<keyword evidence="7" id="KW-0560">Oxidoreductase</keyword>
<name>A0A9D1MWW9_9BACT</name>
<reference evidence="7" key="2">
    <citation type="journal article" date="2021" name="PeerJ">
        <title>Extensive microbial diversity within the chicken gut microbiome revealed by metagenomics and culture.</title>
        <authorList>
            <person name="Gilroy R."/>
            <person name="Ravi A."/>
            <person name="Getino M."/>
            <person name="Pursley I."/>
            <person name="Horton D.L."/>
            <person name="Alikhan N.F."/>
            <person name="Baker D."/>
            <person name="Gharbi K."/>
            <person name="Hall N."/>
            <person name="Watson M."/>
            <person name="Adriaenssens E.M."/>
            <person name="Foster-Nyarko E."/>
            <person name="Jarju S."/>
            <person name="Secka A."/>
            <person name="Antonio M."/>
            <person name="Oren A."/>
            <person name="Chaudhuri R.R."/>
            <person name="La Ragione R."/>
            <person name="Hildebrand F."/>
            <person name="Pallen M.J."/>
        </authorList>
    </citation>
    <scope>NUCLEOTIDE SEQUENCE</scope>
    <source>
        <strain evidence="7">ChiHjej12B11-7776</strain>
    </source>
</reference>
<keyword evidence="4" id="KW-0408">Iron</keyword>
<protein>
    <submittedName>
        <fullName evidence="7">Coproporphyrinogen dehydrogenase HemZ</fullName>
        <ecNumber evidence="7">1.3.98.3</ecNumber>
    </submittedName>
</protein>
<dbReference type="SMART" id="SM00729">
    <property type="entry name" value="Elp3"/>
    <property type="match status" value="1"/>
</dbReference>
<evidence type="ECO:0000313" key="8">
    <source>
        <dbReference type="Proteomes" id="UP000886852"/>
    </source>
</evidence>
<feature type="domain" description="Radical SAM core" evidence="6">
    <location>
        <begin position="147"/>
        <end position="376"/>
    </location>
</feature>
<dbReference type="CDD" id="cd01335">
    <property type="entry name" value="Radical_SAM"/>
    <property type="match status" value="1"/>
</dbReference>
<dbReference type="EMBL" id="DVOC01000054">
    <property type="protein sequence ID" value="HIU90973.1"/>
    <property type="molecule type" value="Genomic_DNA"/>
</dbReference>
<dbReference type="InterPro" id="IPR006638">
    <property type="entry name" value="Elp3/MiaA/NifB-like_rSAM"/>
</dbReference>
<dbReference type="InterPro" id="IPR034505">
    <property type="entry name" value="Coproporphyrinogen-III_oxidase"/>
</dbReference>
<dbReference type="SFLD" id="SFLDS00029">
    <property type="entry name" value="Radical_SAM"/>
    <property type="match status" value="1"/>
</dbReference>
<keyword evidence="3" id="KW-0479">Metal-binding</keyword>
<dbReference type="SFLD" id="SFLDG01082">
    <property type="entry name" value="B12-binding_domain_containing"/>
    <property type="match status" value="1"/>
</dbReference>
<dbReference type="AlphaFoldDB" id="A0A9D1MWW9"/>
<reference evidence="7" key="1">
    <citation type="submission" date="2020-10" db="EMBL/GenBank/DDBJ databases">
        <authorList>
            <person name="Gilroy R."/>
        </authorList>
    </citation>
    <scope>NUCLEOTIDE SEQUENCE</scope>
    <source>
        <strain evidence="7">ChiHjej12B11-7776</strain>
    </source>
</reference>
<dbReference type="InterPro" id="IPR007197">
    <property type="entry name" value="rSAM"/>
</dbReference>
<dbReference type="PROSITE" id="PS51918">
    <property type="entry name" value="RADICAL_SAM"/>
    <property type="match status" value="1"/>
</dbReference>
<evidence type="ECO:0000256" key="3">
    <source>
        <dbReference type="ARBA" id="ARBA00022723"/>
    </source>
</evidence>
<dbReference type="GO" id="GO:0006779">
    <property type="term" value="P:porphyrin-containing compound biosynthetic process"/>
    <property type="evidence" value="ECO:0007669"/>
    <property type="project" value="TreeGrafter"/>
</dbReference>
<dbReference type="InterPro" id="IPR023995">
    <property type="entry name" value="HemZ"/>
</dbReference>
<evidence type="ECO:0000256" key="4">
    <source>
        <dbReference type="ARBA" id="ARBA00023004"/>
    </source>
</evidence>
<keyword evidence="2" id="KW-0949">S-adenosyl-L-methionine</keyword>
<evidence type="ECO:0000256" key="5">
    <source>
        <dbReference type="ARBA" id="ARBA00023014"/>
    </source>
</evidence>
<organism evidence="7 8">
    <name type="scientific">Candidatus Fimimonas merdipullorum</name>
    <dbReference type="NCBI Taxonomy" id="2840822"/>
    <lineage>
        <taxon>Bacteria</taxon>
        <taxon>Pseudomonadati</taxon>
        <taxon>Myxococcota</taxon>
        <taxon>Myxococcia</taxon>
        <taxon>Myxococcales</taxon>
        <taxon>Cystobacterineae</taxon>
        <taxon>Myxococcaceae</taxon>
        <taxon>Myxococcaceae incertae sedis</taxon>
        <taxon>Candidatus Fimimonas</taxon>
    </lineage>
</organism>
<dbReference type="GO" id="GO:0046872">
    <property type="term" value="F:metal ion binding"/>
    <property type="evidence" value="ECO:0007669"/>
    <property type="project" value="UniProtKB-KW"/>
</dbReference>